<feature type="region of interest" description="Disordered" evidence="1">
    <location>
        <begin position="369"/>
        <end position="512"/>
    </location>
</feature>
<feature type="compositionally biased region" description="Polar residues" evidence="1">
    <location>
        <begin position="405"/>
        <end position="414"/>
    </location>
</feature>
<feature type="compositionally biased region" description="Polar residues" evidence="1">
    <location>
        <begin position="383"/>
        <end position="397"/>
    </location>
</feature>
<dbReference type="EMBL" id="CAAALY010048207">
    <property type="protein sequence ID" value="VEL20835.1"/>
    <property type="molecule type" value="Genomic_DNA"/>
</dbReference>
<proteinExistence type="predicted"/>
<feature type="non-terminal residue" evidence="2">
    <location>
        <position position="768"/>
    </location>
</feature>
<feature type="compositionally biased region" description="Low complexity" evidence="1">
    <location>
        <begin position="441"/>
        <end position="451"/>
    </location>
</feature>
<evidence type="ECO:0000313" key="3">
    <source>
        <dbReference type="Proteomes" id="UP000784294"/>
    </source>
</evidence>
<organism evidence="2 3">
    <name type="scientific">Protopolystoma xenopodis</name>
    <dbReference type="NCBI Taxonomy" id="117903"/>
    <lineage>
        <taxon>Eukaryota</taxon>
        <taxon>Metazoa</taxon>
        <taxon>Spiralia</taxon>
        <taxon>Lophotrochozoa</taxon>
        <taxon>Platyhelminthes</taxon>
        <taxon>Monogenea</taxon>
        <taxon>Polyopisthocotylea</taxon>
        <taxon>Polystomatidea</taxon>
        <taxon>Polystomatidae</taxon>
        <taxon>Protopolystoma</taxon>
    </lineage>
</organism>
<name>A0A3S5AD27_9PLAT</name>
<evidence type="ECO:0000256" key="1">
    <source>
        <dbReference type="SAM" id="MobiDB-lite"/>
    </source>
</evidence>
<feature type="compositionally biased region" description="Low complexity" evidence="1">
    <location>
        <begin position="84"/>
        <end position="93"/>
    </location>
</feature>
<feature type="region of interest" description="Disordered" evidence="1">
    <location>
        <begin position="749"/>
        <end position="768"/>
    </location>
</feature>
<evidence type="ECO:0000313" key="2">
    <source>
        <dbReference type="EMBL" id="VEL20835.1"/>
    </source>
</evidence>
<feature type="region of interest" description="Disordered" evidence="1">
    <location>
        <begin position="145"/>
        <end position="181"/>
    </location>
</feature>
<reference evidence="2" key="1">
    <citation type="submission" date="2018-11" db="EMBL/GenBank/DDBJ databases">
        <authorList>
            <consortium name="Pathogen Informatics"/>
        </authorList>
    </citation>
    <scope>NUCLEOTIDE SEQUENCE</scope>
</reference>
<dbReference type="Proteomes" id="UP000784294">
    <property type="component" value="Unassembled WGS sequence"/>
</dbReference>
<comment type="caution">
    <text evidence="2">The sequence shown here is derived from an EMBL/GenBank/DDBJ whole genome shotgun (WGS) entry which is preliminary data.</text>
</comment>
<gene>
    <name evidence="2" type="ORF">PXEA_LOCUS14275</name>
</gene>
<keyword evidence="3" id="KW-1185">Reference proteome</keyword>
<accession>A0A3S5AD27</accession>
<sequence>MLEKAVPVYRSRRDYPRRAAVTLYWRRGDNAEEFARAVLRPYRDESLRNRGGDRRAVSLNSVFRSHHSEPVGAGAGKLRGKQRPPTATATATPIPSRGEEEEAEEAAEKGEELRGGVKPVSQLVFFESLPEETSPLQATEALSFQPSSRDLDPPPPVAQLDAEPDPASGSGSGSGSGGQWPAVVSEIGEAEQIELPKSLARPNVQSVAVEMRVEVGLSAESPSTCLLPVLTTQWSTVSPEMTQQPTVQTVRTEHGQPAARLSNCPTEQMLVSMVQLAGEPTTSQLLLVNTQTGNAVVSLTYAACSIPQSAVAPASATESHHLLKASTNSTHWEEQIVGTDILTQQKTDSDDVNVNVNVNVDVDAETNQETGARTSETHPHHAVSQTSASIASLTNAPSFLDLLPSTGQQQTAPSPTHKPAVAQSPSSEPLVAAGRSRDASRSPSRSNSPVSTGGVKSTREDIRSPKLSNSPGSVASQSPSPSPSPSLSPSLSPNRNTPPPPEQIQMSTPTATVTATATVRQLSRLSEEQVSQEWDGQRYIREAGEPGLSRSVFTVDLVLEQGSESCQLEDMPDAGVPEQSVVHSKWTTAPAGRSDVMGEGCTLIDLKFTSPPRVANRATNDLPSYDIDIVRPLSPGSQVTSVSTSCDIFGNLQPLPPVTDAYASFCPPQRPNFMFDLRWHRKQQASVTQDDNNPSCSMDSCETGWTTKIELNAQFGRVGVVSSPDDLDDRQVNYNHRLEALAALVCRHPASRQTHRTQDDNQNALTPA</sequence>
<feature type="compositionally biased region" description="Low complexity" evidence="1">
    <location>
        <begin position="468"/>
        <end position="479"/>
    </location>
</feature>
<feature type="region of interest" description="Disordered" evidence="1">
    <location>
        <begin position="64"/>
        <end position="115"/>
    </location>
</feature>
<dbReference type="AlphaFoldDB" id="A0A3S5AD27"/>
<feature type="compositionally biased region" description="Basic and acidic residues" evidence="1">
    <location>
        <begin position="106"/>
        <end position="115"/>
    </location>
</feature>
<protein>
    <submittedName>
        <fullName evidence="2">Uncharacterized protein</fullName>
    </submittedName>
</protein>